<name>A0AA39UGI5_9AGAR</name>
<keyword evidence="2" id="KW-1185">Reference proteome</keyword>
<dbReference type="AlphaFoldDB" id="A0AA39UGI5"/>
<evidence type="ECO:0000313" key="1">
    <source>
        <dbReference type="EMBL" id="KAK0477945.1"/>
    </source>
</evidence>
<accession>A0AA39UGI5</accession>
<comment type="caution">
    <text evidence="1">The sequence shown here is derived from an EMBL/GenBank/DDBJ whole genome shotgun (WGS) entry which is preliminary data.</text>
</comment>
<evidence type="ECO:0000313" key="2">
    <source>
        <dbReference type="Proteomes" id="UP001175227"/>
    </source>
</evidence>
<gene>
    <name evidence="1" type="ORF">IW261DRAFT_1420787</name>
</gene>
<sequence>MFASDACMLNFMMDATRVCPKGFHFAHKLSVDGVHYKLPSRYRCCVTPVLYYIINFESSKKMEEGRDNAAIIRARCQIKTVPEFQPCIPYNPFKLDVYNFGTTFLMVCDEYNGLDDLRPNTTEALKLLDEFVAFKGKLWLRGRVWSTKPWGKPPPLFLQSLWQKFPILLKIPFY</sequence>
<proteinExistence type="predicted"/>
<protein>
    <submittedName>
        <fullName evidence="1">Uncharacterized protein</fullName>
    </submittedName>
</protein>
<reference evidence="1" key="1">
    <citation type="submission" date="2023-06" db="EMBL/GenBank/DDBJ databases">
        <authorList>
            <consortium name="Lawrence Berkeley National Laboratory"/>
            <person name="Ahrendt S."/>
            <person name="Sahu N."/>
            <person name="Indic B."/>
            <person name="Wong-Bajracharya J."/>
            <person name="Merenyi Z."/>
            <person name="Ke H.-M."/>
            <person name="Monk M."/>
            <person name="Kocsube S."/>
            <person name="Drula E."/>
            <person name="Lipzen A."/>
            <person name="Balint B."/>
            <person name="Henrissat B."/>
            <person name="Andreopoulos B."/>
            <person name="Martin F.M."/>
            <person name="Harder C.B."/>
            <person name="Rigling D."/>
            <person name="Ford K.L."/>
            <person name="Foster G.D."/>
            <person name="Pangilinan J."/>
            <person name="Papanicolaou A."/>
            <person name="Barry K."/>
            <person name="LaButti K."/>
            <person name="Viragh M."/>
            <person name="Koriabine M."/>
            <person name="Yan M."/>
            <person name="Riley R."/>
            <person name="Champramary S."/>
            <person name="Plett K.L."/>
            <person name="Tsai I.J."/>
            <person name="Slot J."/>
            <person name="Sipos G."/>
            <person name="Plett J."/>
            <person name="Nagy L.G."/>
            <person name="Grigoriev I.V."/>
        </authorList>
    </citation>
    <scope>NUCLEOTIDE SEQUENCE</scope>
    <source>
        <strain evidence="1">ICMP 16352</strain>
    </source>
</reference>
<organism evidence="1 2">
    <name type="scientific">Armillaria novae-zelandiae</name>
    <dbReference type="NCBI Taxonomy" id="153914"/>
    <lineage>
        <taxon>Eukaryota</taxon>
        <taxon>Fungi</taxon>
        <taxon>Dikarya</taxon>
        <taxon>Basidiomycota</taxon>
        <taxon>Agaricomycotina</taxon>
        <taxon>Agaricomycetes</taxon>
        <taxon>Agaricomycetidae</taxon>
        <taxon>Agaricales</taxon>
        <taxon>Marasmiineae</taxon>
        <taxon>Physalacriaceae</taxon>
        <taxon>Armillaria</taxon>
    </lineage>
</organism>
<dbReference type="Proteomes" id="UP001175227">
    <property type="component" value="Unassembled WGS sequence"/>
</dbReference>
<dbReference type="EMBL" id="JAUEPR010000015">
    <property type="protein sequence ID" value="KAK0477945.1"/>
    <property type="molecule type" value="Genomic_DNA"/>
</dbReference>